<evidence type="ECO:0000256" key="7">
    <source>
        <dbReference type="ARBA" id="ARBA00022723"/>
    </source>
</evidence>
<organism evidence="13 14">
    <name type="scientific">Dictyobacter kobayashii</name>
    <dbReference type="NCBI Taxonomy" id="2014872"/>
    <lineage>
        <taxon>Bacteria</taxon>
        <taxon>Bacillati</taxon>
        <taxon>Chloroflexota</taxon>
        <taxon>Ktedonobacteria</taxon>
        <taxon>Ktedonobacterales</taxon>
        <taxon>Dictyobacteraceae</taxon>
        <taxon>Dictyobacter</taxon>
    </lineage>
</organism>
<evidence type="ECO:0000256" key="2">
    <source>
        <dbReference type="ARBA" id="ARBA00010113"/>
    </source>
</evidence>
<dbReference type="Proteomes" id="UP000287188">
    <property type="component" value="Unassembled WGS sequence"/>
</dbReference>
<feature type="domain" description="Thg1 C-terminal" evidence="12">
    <location>
        <begin position="132"/>
        <end position="227"/>
    </location>
</feature>
<sequence length="253" mass="29782">MDSDYFEKRMRELEYFHSLRCLPGTWIVLRLDGRGFTKFTARAKFERPFDGRFQEYMRTAAQSLLEELQGLYVFTESDEISIVFPPQWDLFDREVEKLISISASIASVAFALASQLAVQFDSRIWLSASQEQVIDYFRWRQTDTTRCALNGWCHWTLLKEGLQPNQATAQLTGKTLTYKQALLQERGIEFDTLPYWQRYGTGFYWETYEKTGYNPHLQRHETTQRRRMRMQDELPIGEAYGEFIAALLAKSLV</sequence>
<dbReference type="PANTHER" id="PTHR12729">
    <property type="entry name" value="TRNA(HIS) GUANYLYLTRANSFERASE-RELATED"/>
    <property type="match status" value="1"/>
</dbReference>
<evidence type="ECO:0000256" key="1">
    <source>
        <dbReference type="ARBA" id="ARBA00001946"/>
    </source>
</evidence>
<evidence type="ECO:0000256" key="5">
    <source>
        <dbReference type="ARBA" id="ARBA00022694"/>
    </source>
</evidence>
<dbReference type="GO" id="GO:0005525">
    <property type="term" value="F:GTP binding"/>
    <property type="evidence" value="ECO:0007669"/>
    <property type="project" value="UniProtKB-KW"/>
</dbReference>
<dbReference type="Gene3D" id="3.30.70.3000">
    <property type="match status" value="1"/>
</dbReference>
<evidence type="ECO:0000313" key="14">
    <source>
        <dbReference type="Proteomes" id="UP000287188"/>
    </source>
</evidence>
<dbReference type="GO" id="GO:0006400">
    <property type="term" value="P:tRNA modification"/>
    <property type="evidence" value="ECO:0007669"/>
    <property type="project" value="InterPro"/>
</dbReference>
<comment type="caution">
    <text evidence="13">The sequence shown here is derived from an EMBL/GenBank/DDBJ whole genome shotgun (WGS) entry which is preliminary data.</text>
</comment>
<keyword evidence="14" id="KW-1185">Reference proteome</keyword>
<evidence type="ECO:0000256" key="4">
    <source>
        <dbReference type="ARBA" id="ARBA00022679"/>
    </source>
</evidence>
<keyword evidence="9" id="KW-0460">Magnesium</keyword>
<dbReference type="InterPro" id="IPR038469">
    <property type="entry name" value="tRNAHis_GuaTrfase_Thg1_sf"/>
</dbReference>
<keyword evidence="8" id="KW-0547">Nucleotide-binding</keyword>
<evidence type="ECO:0000256" key="8">
    <source>
        <dbReference type="ARBA" id="ARBA00022741"/>
    </source>
</evidence>
<evidence type="ECO:0000256" key="9">
    <source>
        <dbReference type="ARBA" id="ARBA00022842"/>
    </source>
</evidence>
<dbReference type="GO" id="GO:0008193">
    <property type="term" value="F:tRNA guanylyltransferase activity"/>
    <property type="evidence" value="ECO:0007669"/>
    <property type="project" value="UniProtKB-EC"/>
</dbReference>
<keyword evidence="6 13" id="KW-0548">Nucleotidyltransferase</keyword>
<name>A0A402ATZ4_9CHLR</name>
<dbReference type="InterPro" id="IPR025845">
    <property type="entry name" value="Thg1_C_dom"/>
</dbReference>
<comment type="similarity">
    <text evidence="2">Belongs to the tRNA(His) guanylyltransferase family.</text>
</comment>
<keyword evidence="5" id="KW-0819">tRNA processing</keyword>
<protein>
    <recommendedName>
        <fullName evidence="3">tRNA(His) guanylyltransferase</fullName>
        <ecNumber evidence="3">2.7.7.79</ecNumber>
    </recommendedName>
</protein>
<evidence type="ECO:0000256" key="10">
    <source>
        <dbReference type="ARBA" id="ARBA00023134"/>
    </source>
</evidence>
<dbReference type="OrthoDB" id="4547336at2"/>
<evidence type="ECO:0000256" key="6">
    <source>
        <dbReference type="ARBA" id="ARBA00022695"/>
    </source>
</evidence>
<gene>
    <name evidence="13" type="ORF">KDK_63900</name>
</gene>
<dbReference type="InterPro" id="IPR007537">
    <property type="entry name" value="tRNAHis_GuaTrfase_Thg1"/>
</dbReference>
<dbReference type="RefSeq" id="WP_126555586.1">
    <property type="nucleotide sequence ID" value="NZ_BIFS01000002.1"/>
</dbReference>
<dbReference type="Pfam" id="PF14413">
    <property type="entry name" value="Thg1C"/>
    <property type="match status" value="1"/>
</dbReference>
<dbReference type="GO" id="GO:0000287">
    <property type="term" value="F:magnesium ion binding"/>
    <property type="evidence" value="ECO:0007669"/>
    <property type="project" value="InterPro"/>
</dbReference>
<evidence type="ECO:0000256" key="3">
    <source>
        <dbReference type="ARBA" id="ARBA00012511"/>
    </source>
</evidence>
<reference evidence="14" key="1">
    <citation type="submission" date="2018-12" db="EMBL/GenBank/DDBJ databases">
        <title>Tengunoibacter tsumagoiensis gen. nov., sp. nov., Dictyobacter kobayashii sp. nov., D. alpinus sp. nov., and D. joshuensis sp. nov. and description of Dictyobacteraceae fam. nov. within the order Ktedonobacterales isolated from Tengu-no-mugimeshi.</title>
        <authorList>
            <person name="Wang C.M."/>
            <person name="Zheng Y."/>
            <person name="Sakai Y."/>
            <person name="Toyoda A."/>
            <person name="Minakuchi Y."/>
            <person name="Abe K."/>
            <person name="Yokota A."/>
            <person name="Yabe S."/>
        </authorList>
    </citation>
    <scope>NUCLEOTIDE SEQUENCE [LARGE SCALE GENOMIC DNA]</scope>
    <source>
        <strain evidence="14">Uno11</strain>
    </source>
</reference>
<dbReference type="PANTHER" id="PTHR12729:SF1">
    <property type="entry name" value="TRNAHIS GUANYLYLTRANSFERASE CATALYTIC DOMAIN-CONTAINING PROTEIN"/>
    <property type="match status" value="1"/>
</dbReference>
<keyword evidence="10" id="KW-0342">GTP-binding</keyword>
<feature type="domain" description="tRNAHis guanylyltransferase catalytic" evidence="11">
    <location>
        <begin position="8"/>
        <end position="118"/>
    </location>
</feature>
<evidence type="ECO:0000313" key="13">
    <source>
        <dbReference type="EMBL" id="GCE22590.1"/>
    </source>
</evidence>
<dbReference type="EC" id="2.7.7.79" evidence="3"/>
<keyword evidence="4 13" id="KW-0808">Transferase</keyword>
<comment type="cofactor">
    <cofactor evidence="1">
        <name>Mg(2+)</name>
        <dbReference type="ChEBI" id="CHEBI:18420"/>
    </cofactor>
</comment>
<dbReference type="AlphaFoldDB" id="A0A402ATZ4"/>
<proteinExistence type="inferred from homology"/>
<dbReference type="EMBL" id="BIFS01000002">
    <property type="protein sequence ID" value="GCE22590.1"/>
    <property type="molecule type" value="Genomic_DNA"/>
</dbReference>
<accession>A0A402ATZ4</accession>
<dbReference type="InterPro" id="IPR024956">
    <property type="entry name" value="tRNAHis_GuaTrfase_cat"/>
</dbReference>
<evidence type="ECO:0000259" key="11">
    <source>
        <dbReference type="Pfam" id="PF04446"/>
    </source>
</evidence>
<evidence type="ECO:0000259" key="12">
    <source>
        <dbReference type="Pfam" id="PF14413"/>
    </source>
</evidence>
<dbReference type="Pfam" id="PF04446">
    <property type="entry name" value="Thg1"/>
    <property type="match status" value="1"/>
</dbReference>
<keyword evidence="7" id="KW-0479">Metal-binding</keyword>